<dbReference type="KEGG" id="hbq:QI031_24485"/>
<keyword evidence="3" id="KW-1185">Reference proteome</keyword>
<proteinExistence type="predicted"/>
<gene>
    <name evidence="2" type="ORF">QI031_24485</name>
</gene>
<dbReference type="Pfam" id="PF14261">
    <property type="entry name" value="DUF4351"/>
    <property type="match status" value="1"/>
</dbReference>
<dbReference type="RefSeq" id="WP_281482202.1">
    <property type="nucleotide sequence ID" value="NZ_CP124543.1"/>
</dbReference>
<dbReference type="PANTHER" id="PTHR35586:SF1">
    <property type="entry name" value="SLL1691 PROTEIN"/>
    <property type="match status" value="1"/>
</dbReference>
<organism evidence="2 3">
    <name type="scientific">Halotia branconii CENA392</name>
    <dbReference type="NCBI Taxonomy" id="1539056"/>
    <lineage>
        <taxon>Bacteria</taxon>
        <taxon>Bacillati</taxon>
        <taxon>Cyanobacteriota</taxon>
        <taxon>Cyanophyceae</taxon>
        <taxon>Nostocales</taxon>
        <taxon>Nodulariaceae</taxon>
        <taxon>Halotia</taxon>
    </lineage>
</organism>
<evidence type="ECO:0000313" key="3">
    <source>
        <dbReference type="Proteomes" id="UP001223520"/>
    </source>
</evidence>
<reference evidence="2 3" key="1">
    <citation type="journal article" date="2023" name="Limnol Oceanogr Lett">
        <title>Environmental adaptations by the intertidal Antarctic cyanobacterium Halotia branconii CENA392 as revealed using long-read genome sequencing.</title>
        <authorList>
            <person name="Dextro R.B."/>
            <person name="Delbaje E."/>
            <person name="Freitas P.N.N."/>
            <person name="Geraldes V."/>
            <person name="Pinto E."/>
            <person name="Long P.F."/>
            <person name="Fiore M.F."/>
        </authorList>
    </citation>
    <scope>NUCLEOTIDE SEQUENCE [LARGE SCALE GENOMIC DNA]</scope>
    <source>
        <strain evidence="2 3">CENA392</strain>
    </source>
</reference>
<feature type="domain" description="DUF4351" evidence="1">
    <location>
        <begin position="8"/>
        <end position="66"/>
    </location>
</feature>
<dbReference type="PANTHER" id="PTHR35586">
    <property type="entry name" value="SLL1691 PROTEIN"/>
    <property type="match status" value="1"/>
</dbReference>
<sequence>MQESIIYQDIVQKEAFKFFSRQLNSRFGEIDTSILDQIKELSTEELEALGEAFLDFSTISDLEAWLDQPIGSR</sequence>
<dbReference type="InterPro" id="IPR025587">
    <property type="entry name" value="DUF4351"/>
</dbReference>
<accession>A0AAJ6NQT4</accession>
<protein>
    <submittedName>
        <fullName evidence="2">DUF4351 domain-containing protein</fullName>
    </submittedName>
</protein>
<dbReference type="EMBL" id="CP124543">
    <property type="protein sequence ID" value="WGV24890.1"/>
    <property type="molecule type" value="Genomic_DNA"/>
</dbReference>
<name>A0AAJ6NQT4_9CYAN</name>
<evidence type="ECO:0000313" key="2">
    <source>
        <dbReference type="EMBL" id="WGV24890.1"/>
    </source>
</evidence>
<dbReference type="AlphaFoldDB" id="A0AAJ6NQT4"/>
<dbReference type="Proteomes" id="UP001223520">
    <property type="component" value="Chromosome"/>
</dbReference>
<evidence type="ECO:0000259" key="1">
    <source>
        <dbReference type="Pfam" id="PF14261"/>
    </source>
</evidence>